<evidence type="ECO:0000256" key="6">
    <source>
        <dbReference type="PROSITE-ProRule" id="PRU00302"/>
    </source>
</evidence>
<keyword evidence="4 6" id="KW-1015">Disulfide bond</keyword>
<dbReference type="SMART" id="SM00135">
    <property type="entry name" value="LY"/>
    <property type="match status" value="13"/>
</dbReference>
<reference evidence="11" key="1">
    <citation type="journal article" date="2017" name="bioRxiv">
        <title>Comparative analysis of the genomes of Stylophora pistillata and Acropora digitifera provides evidence for extensive differences between species of corals.</title>
        <authorList>
            <person name="Voolstra C.R."/>
            <person name="Li Y."/>
            <person name="Liew Y.J."/>
            <person name="Baumgarten S."/>
            <person name="Zoccola D."/>
            <person name="Flot J.-F."/>
            <person name="Tambutte S."/>
            <person name="Allemand D."/>
            <person name="Aranda M."/>
        </authorList>
    </citation>
    <scope>NUCLEOTIDE SEQUENCE [LARGE SCALE GENOMIC DNA]</scope>
</reference>
<proteinExistence type="predicted"/>
<feature type="repeat" description="LDL-receptor class B" evidence="7">
    <location>
        <begin position="327"/>
        <end position="369"/>
    </location>
</feature>
<evidence type="ECO:0000259" key="8">
    <source>
        <dbReference type="PROSITE" id="PS50825"/>
    </source>
</evidence>
<sequence>MSGIYGCEGLAVEWRTSQLYWTDTISDTISISDLNGNNRRTIISSGLDKPRAIALDLDSGYMFWTDWGGSPKIERASLSGSQRLAIVTTNLQWPNGIDLDEGNKRIYWVDAKLDKVECVDYNGHNRKVILQYNGLHPFGVALVPPFLFFTDWATLKEFHQLDATTGEILRSHSINGGHPMGIVPYDSTRQPSGGSSCAAANGGCSHFCVPKTSGYECVCPTGLTVKKDGKTCGNRMKNFLLFADADANTTNIISLDVSYHVAQVLFRHLGKQRPIALDFDSLEDRVYWSDTAQGLIISAFFNVTGVKILFRSNVLTPEGLVISHMSRTIYWTDTGTNRIEVGSLDGTRRKLLFKDGLDEPRAIILNERNGTMYWTDWGANPKIEKAGMDGSRRRSIVTRNLVWPNGLTVDQAANLLFWADAKLDTIEMSDLDGGSRKAIMSSAADIHPFGLALYRNVLYWTDWVKKSISSLNLTSRNQQVVVTGLQKPMDIRVFDSSLDSGSHPCAQNSGNCSDLCLLRPGGYQCSCSTGMVLKPDGRSCDFDSFHATSSEKFLIFAEADSGEIYKIPLTVREKPCYPLKITKNISRPVAVDYDPTEDKIYWTDVTLKVLARAFPNGTSVELISHINVDTPDGIAVDFVGRNLYWTDAGTSKIEVAWLDGSYRRALITSSIEKPRAIMLDIQERKMYWSDWGTSPKIEQANMDGSDRTVLVSSGIVWVNSLAIDFQNSLLYWCDAKLDKIERVNLQGNNRVVVLDLSPSNLHPFGLALADHVLYWSDWNNQSVHTYNMTSNVSDVLVLGMGRPMELHIHNEMDIYKVNRCQQLFAPNHGSREPCSNLPGKTCQFSCDRGYILAGSSTRTCSNDGTWTGTQTQCNPVTCPPLTTPPKAVIFNASCGNTYGSNCKFGCESGYGDPSGNETRTCLHTGNWSTNIINCTDWRSDIISTHISDILFPSFGATCPQGPLLIYAERGRFSAYVNWTEPVAVDNSGVVAMTSNYQPPQRFNQGTHVITYSAEDQSGNRAICSFTIKVIVINCTALMVNSGDVLRMSSCSSHYGAQCNFSCPTGYRLNGSSTVQCVSLANKPPGFWDSPSPTCKMIKCGPLVPPKNGIVFPLSCQSSSNYTQTCQFACQTPGYVLDGTVSRVCNNRGSWTGSNDTRCRDNTPPSFHDTCPGNMVVYAPECSSTASVNWIEPTATDNSGHLTIGYPLIRPPINLSIGLYYVLYSASDSSKNRVNCTFIVQIARKSCVTLEPPINGVVLFSCGSSFGSEAVVTCKKGFRIVGYRQRFCKEDGQWSGNMTKCENIQPPSIRCPSALEKPTETGQSYARVTWNIPVPTDNSKKQPILSGLMPPQKLNVGRNYINYIATDSSGLKSFCRFAITVKDLEPPKISSCPSGIHITSAKKLTQVFLPGVVVTDNVGVFKFMTSRPNGSDFTWGKHNITYTALDAAGNRATCDFRIEITDLGCTELRSPFNGAKACDLWLDAGKMCTLHCNDGYDFAHKPPSYYTCGIRSRKWLPNNEVPDCSKTRPAKTLLDIQLYYLANQCSEEIHSQISSNFIALYVNFWGPLIGCGSAEECEIGSVHVECGDQTGILKKRDVEEREKKTQVFLKVRFSLKVPLPINTSVEAVNETAEEISEGILRVFNDTNLSMNISGNVLEYDTSKVPQIRLERLLCDQGQVLKETKCVNCPVGYFFNTTDCEACGVDQYQDKEAQSFCFDCPPGTRTFGGRGSKKSGNCEGHMNFFLF</sequence>
<accession>A0A2B4S2S9</accession>
<keyword evidence="3" id="KW-0677">Repeat</keyword>
<dbReference type="SMART" id="SM00032">
    <property type="entry name" value="CCP"/>
    <property type="match status" value="6"/>
</dbReference>
<keyword evidence="6" id="KW-0768">Sushi</keyword>
<dbReference type="EMBL" id="LSMT01000218">
    <property type="protein sequence ID" value="PFX23090.1"/>
    <property type="molecule type" value="Genomic_DNA"/>
</dbReference>
<dbReference type="SUPFAM" id="SSF63825">
    <property type="entry name" value="YWTD domain"/>
    <property type="match status" value="3"/>
</dbReference>
<dbReference type="Pfam" id="PF00058">
    <property type="entry name" value="Ldl_recept_b"/>
    <property type="match status" value="9"/>
</dbReference>
<dbReference type="OrthoDB" id="9990982at2759"/>
<evidence type="ECO:0000256" key="5">
    <source>
        <dbReference type="ARBA" id="ARBA00023180"/>
    </source>
</evidence>
<keyword evidence="5" id="KW-0325">Glycoprotein</keyword>
<feature type="domain" description="HYR" evidence="8">
    <location>
        <begin position="947"/>
        <end position="1031"/>
    </location>
</feature>
<evidence type="ECO:0000259" key="9">
    <source>
        <dbReference type="PROSITE" id="PS50923"/>
    </source>
</evidence>
<feature type="repeat" description="LDL-receptor class B" evidence="7">
    <location>
        <begin position="728"/>
        <end position="772"/>
    </location>
</feature>
<dbReference type="CDD" id="cd00033">
    <property type="entry name" value="CCP"/>
    <property type="match status" value="5"/>
</dbReference>
<evidence type="ECO:0000256" key="3">
    <source>
        <dbReference type="ARBA" id="ARBA00022737"/>
    </source>
</evidence>
<dbReference type="InterPro" id="IPR000033">
    <property type="entry name" value="LDLR_classB_rpt"/>
</dbReference>
<feature type="domain" description="Sushi" evidence="9">
    <location>
        <begin position="1244"/>
        <end position="1302"/>
    </location>
</feature>
<dbReference type="FunFam" id="2.120.10.30:FF:000241">
    <property type="entry name" value="Low-density lipoprotein receptor-related protein 6"/>
    <property type="match status" value="2"/>
</dbReference>
<keyword evidence="1" id="KW-0245">EGF-like domain</keyword>
<dbReference type="SUPFAM" id="SSF57535">
    <property type="entry name" value="Complement control module/SCR domain"/>
    <property type="match status" value="5"/>
</dbReference>
<dbReference type="InterPro" id="IPR011042">
    <property type="entry name" value="6-blade_b-propeller_TolB-like"/>
</dbReference>
<dbReference type="InterPro" id="IPR050778">
    <property type="entry name" value="Cueball_EGF_LRP_Nidogen"/>
</dbReference>
<dbReference type="InterPro" id="IPR003410">
    <property type="entry name" value="HYR_dom"/>
</dbReference>
<dbReference type="Gene3D" id="2.10.70.10">
    <property type="entry name" value="Complement Module, domain 1"/>
    <property type="match status" value="5"/>
</dbReference>
<dbReference type="Proteomes" id="UP000225706">
    <property type="component" value="Unassembled WGS sequence"/>
</dbReference>
<feature type="repeat" description="LDL-receptor class B" evidence="7">
    <location>
        <begin position="414"/>
        <end position="457"/>
    </location>
</feature>
<dbReference type="Pfam" id="PF14670">
    <property type="entry name" value="FXa_inhibition"/>
    <property type="match status" value="2"/>
</dbReference>
<feature type="domain" description="Sushi" evidence="9">
    <location>
        <begin position="1032"/>
        <end position="1096"/>
    </location>
</feature>
<dbReference type="PROSITE" id="PS50923">
    <property type="entry name" value="SUSHI"/>
    <property type="match status" value="5"/>
</dbReference>
<feature type="domain" description="Sushi" evidence="9">
    <location>
        <begin position="1097"/>
        <end position="1160"/>
    </location>
</feature>
<evidence type="ECO:0000313" key="11">
    <source>
        <dbReference type="Proteomes" id="UP000225706"/>
    </source>
</evidence>
<feature type="domain" description="HYR" evidence="8">
    <location>
        <begin position="1159"/>
        <end position="1243"/>
    </location>
</feature>
<dbReference type="InterPro" id="IPR035976">
    <property type="entry name" value="Sushi/SCR/CCP_sf"/>
</dbReference>
<dbReference type="InterPro" id="IPR000742">
    <property type="entry name" value="EGF"/>
</dbReference>
<feature type="repeat" description="LDL-receptor class B" evidence="7">
    <location>
        <begin position="104"/>
        <end position="146"/>
    </location>
</feature>
<keyword evidence="11" id="KW-1185">Reference proteome</keyword>
<feature type="domain" description="Sushi" evidence="9">
    <location>
        <begin position="818"/>
        <end position="875"/>
    </location>
</feature>
<dbReference type="Pfam" id="PF02494">
    <property type="entry name" value="HYR"/>
    <property type="match status" value="4"/>
</dbReference>
<comment type="caution">
    <text evidence="10">The sequence shown here is derived from an EMBL/GenBank/DDBJ whole genome shotgun (WGS) entry which is preliminary data.</text>
</comment>
<dbReference type="Gene3D" id="2.10.50.10">
    <property type="entry name" value="Tumor Necrosis Factor Receptor, subunit A, domain 2"/>
    <property type="match status" value="1"/>
</dbReference>
<feature type="repeat" description="LDL-receptor class B" evidence="7">
    <location>
        <begin position="370"/>
        <end position="413"/>
    </location>
</feature>
<dbReference type="SMART" id="SM00181">
    <property type="entry name" value="EGF"/>
    <property type="match status" value="4"/>
</dbReference>
<protein>
    <submittedName>
        <fullName evidence="10">Low-density lipoprotein receptor-related protein 6</fullName>
    </submittedName>
</protein>
<comment type="caution">
    <text evidence="6">Lacks conserved residue(s) required for the propagation of feature annotation.</text>
</comment>
<dbReference type="Pfam" id="PF00084">
    <property type="entry name" value="Sushi"/>
    <property type="match status" value="4"/>
</dbReference>
<feature type="disulfide bond" evidence="6">
    <location>
        <begin position="1273"/>
        <end position="1300"/>
    </location>
</feature>
<dbReference type="FunFam" id="2.120.10.30:FF:000132">
    <property type="entry name" value="Uncharacterized protein"/>
    <property type="match status" value="1"/>
</dbReference>
<feature type="domain" description="HYR" evidence="8">
    <location>
        <begin position="1300"/>
        <end position="1382"/>
    </location>
</feature>
<organism evidence="10 11">
    <name type="scientific">Stylophora pistillata</name>
    <name type="common">Smooth cauliflower coral</name>
    <dbReference type="NCBI Taxonomy" id="50429"/>
    <lineage>
        <taxon>Eukaryota</taxon>
        <taxon>Metazoa</taxon>
        <taxon>Cnidaria</taxon>
        <taxon>Anthozoa</taxon>
        <taxon>Hexacorallia</taxon>
        <taxon>Scleractinia</taxon>
        <taxon>Astrocoeniina</taxon>
        <taxon>Pocilloporidae</taxon>
        <taxon>Stylophora</taxon>
    </lineage>
</organism>
<dbReference type="PROSITE" id="PS51120">
    <property type="entry name" value="LDLRB"/>
    <property type="match status" value="11"/>
</dbReference>
<keyword evidence="10" id="KW-0449">Lipoprotein</keyword>
<feature type="repeat" description="LDL-receptor class B" evidence="7">
    <location>
        <begin position="684"/>
        <end position="727"/>
    </location>
</feature>
<name>A0A2B4S2S9_STYPI</name>
<dbReference type="STRING" id="50429.A0A2B4S2S9"/>
<feature type="repeat" description="LDL-receptor class B" evidence="7">
    <location>
        <begin position="17"/>
        <end position="59"/>
    </location>
</feature>
<dbReference type="SUPFAM" id="SSF57196">
    <property type="entry name" value="EGF/Laminin"/>
    <property type="match status" value="2"/>
</dbReference>
<dbReference type="SMART" id="SM01411">
    <property type="entry name" value="Ephrin_rec_like"/>
    <property type="match status" value="1"/>
</dbReference>
<dbReference type="InterPro" id="IPR000436">
    <property type="entry name" value="Sushi_SCR_CCP_dom"/>
</dbReference>
<feature type="disulfide bond" evidence="6">
    <location>
        <begin position="846"/>
        <end position="873"/>
    </location>
</feature>
<feature type="disulfide bond" evidence="6">
    <location>
        <begin position="878"/>
        <end position="921"/>
    </location>
</feature>
<gene>
    <name evidence="10" type="primary">Lrp6</name>
    <name evidence="10" type="ORF">AWC38_SpisGene12361</name>
</gene>
<evidence type="ECO:0000256" key="1">
    <source>
        <dbReference type="ARBA" id="ARBA00022536"/>
    </source>
</evidence>
<dbReference type="PANTHER" id="PTHR46513:SF13">
    <property type="entry name" value="EGF-LIKE DOMAIN-CONTAINING PROTEIN"/>
    <property type="match status" value="1"/>
</dbReference>
<feature type="domain" description="HYR" evidence="8">
    <location>
        <begin position="1383"/>
        <end position="1461"/>
    </location>
</feature>
<dbReference type="PROSITE" id="PS50825">
    <property type="entry name" value="HYR"/>
    <property type="match status" value="4"/>
</dbReference>
<feature type="repeat" description="LDL-receptor class B" evidence="7">
    <location>
        <begin position="284"/>
        <end position="326"/>
    </location>
</feature>
<feature type="repeat" description="LDL-receptor class B" evidence="7">
    <location>
        <begin position="641"/>
        <end position="683"/>
    </location>
</feature>
<dbReference type="PANTHER" id="PTHR46513">
    <property type="entry name" value="VITELLOGENIN RECEPTOR-LIKE PROTEIN-RELATED-RELATED"/>
    <property type="match status" value="1"/>
</dbReference>
<feature type="repeat" description="LDL-receptor class B" evidence="7">
    <location>
        <begin position="60"/>
        <end position="103"/>
    </location>
</feature>
<evidence type="ECO:0000256" key="7">
    <source>
        <dbReference type="PROSITE-ProRule" id="PRU00461"/>
    </source>
</evidence>
<keyword evidence="2" id="KW-0732">Signal</keyword>
<evidence type="ECO:0000256" key="4">
    <source>
        <dbReference type="ARBA" id="ARBA00023157"/>
    </source>
</evidence>
<keyword evidence="10" id="KW-0675">Receptor</keyword>
<evidence type="ECO:0000313" key="10">
    <source>
        <dbReference type="EMBL" id="PFX23090.1"/>
    </source>
</evidence>
<evidence type="ECO:0000256" key="2">
    <source>
        <dbReference type="ARBA" id="ARBA00022729"/>
    </source>
</evidence>
<feature type="domain" description="Sushi" evidence="9">
    <location>
        <begin position="876"/>
        <end position="936"/>
    </location>
</feature>
<dbReference type="Gene3D" id="2.120.10.30">
    <property type="entry name" value="TolB, C-terminal domain"/>
    <property type="match status" value="3"/>
</dbReference>
<feature type="repeat" description="LDL-receptor class B" evidence="7">
    <location>
        <begin position="598"/>
        <end position="640"/>
    </location>
</feature>